<evidence type="ECO:0000256" key="3">
    <source>
        <dbReference type="ARBA" id="ARBA00023127"/>
    </source>
</evidence>
<evidence type="ECO:0000313" key="9">
    <source>
        <dbReference type="EMBL" id="EXC12071.1"/>
    </source>
</evidence>
<keyword evidence="3 6" id="KW-0195">Cyclin</keyword>
<evidence type="ECO:0000259" key="7">
    <source>
        <dbReference type="SMART" id="SM00385"/>
    </source>
</evidence>
<comment type="subunit">
    <text evidence="1">Interacts with the CDC2 protein kinase to form a serine/threonine kinase holoenzyme complex also known as maturation promoting factor (MPF). The cyclin subunit imparts substrate specificity to the complex.</text>
</comment>
<dbReference type="STRING" id="981085.W9S3A4"/>
<evidence type="ECO:0000256" key="2">
    <source>
        <dbReference type="ARBA" id="ARBA00022618"/>
    </source>
</evidence>
<reference evidence="10" key="1">
    <citation type="submission" date="2013-01" db="EMBL/GenBank/DDBJ databases">
        <title>Draft Genome Sequence of a Mulberry Tree, Morus notabilis C.K. Schneid.</title>
        <authorList>
            <person name="He N."/>
            <person name="Zhao S."/>
        </authorList>
    </citation>
    <scope>NUCLEOTIDE SEQUENCE</scope>
</reference>
<evidence type="ECO:0000256" key="1">
    <source>
        <dbReference type="ARBA" id="ARBA00011177"/>
    </source>
</evidence>
<dbReference type="KEGG" id="mnt:21390040"/>
<dbReference type="Gene3D" id="1.10.472.10">
    <property type="entry name" value="Cyclin-like"/>
    <property type="match status" value="2"/>
</dbReference>
<evidence type="ECO:0000313" key="10">
    <source>
        <dbReference type="Proteomes" id="UP000030645"/>
    </source>
</evidence>
<keyword evidence="2" id="KW-0132">Cell division</keyword>
<accession>W9S3A4</accession>
<dbReference type="InterPro" id="IPR004367">
    <property type="entry name" value="Cyclin_C-dom"/>
</dbReference>
<dbReference type="InterPro" id="IPR039361">
    <property type="entry name" value="Cyclin"/>
</dbReference>
<protein>
    <recommendedName>
        <fullName evidence="5">B-like cyclin</fullName>
    </recommendedName>
</protein>
<dbReference type="OrthoDB" id="1743455at2759"/>
<dbReference type="AlphaFoldDB" id="W9S3A4"/>
<dbReference type="EMBL" id="KE345709">
    <property type="protein sequence ID" value="EXC12071.1"/>
    <property type="molecule type" value="Genomic_DNA"/>
</dbReference>
<dbReference type="InterPro" id="IPR006671">
    <property type="entry name" value="Cyclin_N"/>
</dbReference>
<feature type="domain" description="Cyclin C-terminal" evidence="8">
    <location>
        <begin position="151"/>
        <end position="275"/>
    </location>
</feature>
<dbReference type="PANTHER" id="PTHR10177">
    <property type="entry name" value="CYCLINS"/>
    <property type="match status" value="1"/>
</dbReference>
<dbReference type="GO" id="GO:0051301">
    <property type="term" value="P:cell division"/>
    <property type="evidence" value="ECO:0007669"/>
    <property type="project" value="UniProtKB-KW"/>
</dbReference>
<feature type="domain" description="Cyclin-like" evidence="7">
    <location>
        <begin position="155"/>
        <end position="241"/>
    </location>
</feature>
<evidence type="ECO:0000259" key="8">
    <source>
        <dbReference type="SMART" id="SM01332"/>
    </source>
</evidence>
<dbReference type="eggNOG" id="KOG0656">
    <property type="taxonomic scope" value="Eukaryota"/>
</dbReference>
<organism evidence="9 10">
    <name type="scientific">Morus notabilis</name>
    <dbReference type="NCBI Taxonomy" id="981085"/>
    <lineage>
        <taxon>Eukaryota</taxon>
        <taxon>Viridiplantae</taxon>
        <taxon>Streptophyta</taxon>
        <taxon>Embryophyta</taxon>
        <taxon>Tracheophyta</taxon>
        <taxon>Spermatophyta</taxon>
        <taxon>Magnoliopsida</taxon>
        <taxon>eudicotyledons</taxon>
        <taxon>Gunneridae</taxon>
        <taxon>Pentapetalae</taxon>
        <taxon>rosids</taxon>
        <taxon>fabids</taxon>
        <taxon>Rosales</taxon>
        <taxon>Moraceae</taxon>
        <taxon>Moreae</taxon>
        <taxon>Morus</taxon>
    </lineage>
</organism>
<evidence type="ECO:0000256" key="4">
    <source>
        <dbReference type="ARBA" id="ARBA00023306"/>
    </source>
</evidence>
<keyword evidence="4" id="KW-0131">Cell cycle</keyword>
<dbReference type="InterPro" id="IPR036915">
    <property type="entry name" value="Cyclin-like_sf"/>
</dbReference>
<dbReference type="SUPFAM" id="SSF47954">
    <property type="entry name" value="Cyclin-like"/>
    <property type="match status" value="1"/>
</dbReference>
<dbReference type="SMART" id="SM00385">
    <property type="entry name" value="CYCLIN"/>
    <property type="match status" value="2"/>
</dbReference>
<gene>
    <name evidence="9" type="ORF">L484_006615</name>
</gene>
<dbReference type="InterPro" id="IPR013763">
    <property type="entry name" value="Cyclin-like_dom"/>
</dbReference>
<feature type="domain" description="Cyclin-like" evidence="7">
    <location>
        <begin position="50"/>
        <end position="142"/>
    </location>
</feature>
<dbReference type="CDD" id="cd20544">
    <property type="entry name" value="CYCLIN_AtCycD-like_rpt2"/>
    <property type="match status" value="1"/>
</dbReference>
<dbReference type="SMART" id="SM01332">
    <property type="entry name" value="Cyclin_C"/>
    <property type="match status" value="1"/>
</dbReference>
<dbReference type="Proteomes" id="UP000030645">
    <property type="component" value="Unassembled WGS sequence"/>
</dbReference>
<comment type="similarity">
    <text evidence="6">Belongs to the cyclin family.</text>
</comment>
<name>W9S3A4_9ROSA</name>
<evidence type="ECO:0000256" key="6">
    <source>
        <dbReference type="RuleBase" id="RU000383"/>
    </source>
</evidence>
<sequence>MNPLDYDPHNPIPLSEKQGLEQLLAVECSSLPPECYAGSFLYVERELAVTIIFKYWKRENFDPFIAYLALNYFDRFVSTKRIPRIMSSEVYDMELLVISCLTLAWKMRSRSFTNPKFLVEQLQPRNIVTEDQYMRMELCILKGLDWNLCVVTAFSFIPYLERKFNLFNRFRRRTINEIIIQSQKDIAVTKFSPSVIASASLLAASKYLYPHEFPDYMDRVLCRTSFREGDQILTCMKSLIKMCDELKLFAGKSDDKATADRDERSEQDAAQDDKDKQFGFQLKWQLSKKLEEDHVMFRSLRTEDFNNVTMLMQMLAFVTWRIQRET</sequence>
<evidence type="ECO:0000256" key="5">
    <source>
        <dbReference type="ARBA" id="ARBA00032263"/>
    </source>
</evidence>
<keyword evidence="10" id="KW-1185">Reference proteome</keyword>
<dbReference type="Pfam" id="PF02984">
    <property type="entry name" value="Cyclin_C"/>
    <property type="match status" value="1"/>
</dbReference>
<dbReference type="Pfam" id="PF00134">
    <property type="entry name" value="Cyclin_N"/>
    <property type="match status" value="1"/>
</dbReference>
<proteinExistence type="inferred from homology"/>